<evidence type="ECO:0000313" key="6">
    <source>
        <dbReference type="EMBL" id="MEK0083384.1"/>
    </source>
</evidence>
<protein>
    <recommendedName>
        <fullName evidence="3">Flagellin</fullName>
    </recommendedName>
</protein>
<dbReference type="Proteomes" id="UP001375743">
    <property type="component" value="Unassembled WGS sequence"/>
</dbReference>
<keyword evidence="7" id="KW-1185">Reference proteome</keyword>
<evidence type="ECO:0000256" key="3">
    <source>
        <dbReference type="RuleBase" id="RU362073"/>
    </source>
</evidence>
<accession>A0ABU8XSM8</accession>
<comment type="similarity">
    <text evidence="1 3">Belongs to the bacterial flagellin family.</text>
</comment>
<evidence type="ECO:0000256" key="2">
    <source>
        <dbReference type="ARBA" id="ARBA00023143"/>
    </source>
</evidence>
<keyword evidence="2 3" id="KW-0975">Bacterial flagellum</keyword>
<dbReference type="InterPro" id="IPR046358">
    <property type="entry name" value="Flagellin_C"/>
</dbReference>
<sequence>MLTATSNQAASTAIRYLKNNAAEASSSLAKLASGSRIVKASDDTASLAIGTRIKADISALKVAQTNVSNAQSLLQVADGGMARISDILLRMKALATQSQSGSVSNNERSFLDQEYQALRTQINGIANQTRFNGQTLLNGSAGKSISNIGSGLAGAGISVALSGNAKAGTWTLSYDGTDTFTLTDGTLSYTSQIDPTGLTVYEGTLDFATAGISVNLKNFDVSAAVSSSNTFDVSGSGTLTFQIGANASSDTITVNLADVTTTGLGLSGDDVLTSANASAAASQLDTAIASINGARATAGSLMSRFEFAGANLATQVENLDAARANLMDVDVADEMSRFSSANVLQQAATAMLAQANQMPQNLLRLMQ</sequence>
<feature type="domain" description="Flagellin N-terminal" evidence="4">
    <location>
        <begin position="6"/>
        <end position="140"/>
    </location>
</feature>
<dbReference type="RefSeq" id="WP_418159235.1">
    <property type="nucleotide sequence ID" value="NZ_JBBLZC010000008.1"/>
</dbReference>
<comment type="subcellular location">
    <subcellularLocation>
        <location evidence="3">Secreted</location>
    </subcellularLocation>
    <subcellularLocation>
        <location evidence="3">Bacterial flagellum</location>
    </subcellularLocation>
</comment>
<evidence type="ECO:0000256" key="1">
    <source>
        <dbReference type="ARBA" id="ARBA00005709"/>
    </source>
</evidence>
<dbReference type="EMBL" id="JBBLZC010000008">
    <property type="protein sequence ID" value="MEK0083384.1"/>
    <property type="molecule type" value="Genomic_DNA"/>
</dbReference>
<dbReference type="PANTHER" id="PTHR42792">
    <property type="entry name" value="FLAGELLIN"/>
    <property type="match status" value="1"/>
</dbReference>
<dbReference type="Gene3D" id="1.20.1330.10">
    <property type="entry name" value="f41 fragment of flagellin, N-terminal domain"/>
    <property type="match status" value="2"/>
</dbReference>
<dbReference type="Gene3D" id="6.10.10.10">
    <property type="entry name" value="Flagellar export chaperone, C-terminal domain"/>
    <property type="match status" value="1"/>
</dbReference>
<reference evidence="6 7" key="1">
    <citation type="submission" date="2024-01" db="EMBL/GenBank/DDBJ databases">
        <title>Multi-omics insights into the function and evolution of sodium benzoate biodegradation pathways in Benzoatithermus flavus gen. nov., sp. nov. from hot spring.</title>
        <authorList>
            <person name="Hu C.-J."/>
            <person name="Li W.-J."/>
        </authorList>
    </citation>
    <scope>NUCLEOTIDE SEQUENCE [LARGE SCALE GENOMIC DNA]</scope>
    <source>
        <strain evidence="6 7">SYSU G07066</strain>
    </source>
</reference>
<name>A0ABU8XSM8_9PROT</name>
<keyword evidence="6" id="KW-0969">Cilium</keyword>
<dbReference type="PANTHER" id="PTHR42792:SF2">
    <property type="entry name" value="FLAGELLIN"/>
    <property type="match status" value="1"/>
</dbReference>
<dbReference type="InterPro" id="IPR001029">
    <property type="entry name" value="Flagellin_N"/>
</dbReference>
<comment type="function">
    <text evidence="3">Flagellin is the subunit protein which polymerizes to form the filaments of bacterial flagella.</text>
</comment>
<comment type="caution">
    <text evidence="6">The sequence shown here is derived from an EMBL/GenBank/DDBJ whole genome shotgun (WGS) entry which is preliminary data.</text>
</comment>
<proteinExistence type="inferred from homology"/>
<evidence type="ECO:0000259" key="5">
    <source>
        <dbReference type="Pfam" id="PF00700"/>
    </source>
</evidence>
<evidence type="ECO:0000259" key="4">
    <source>
        <dbReference type="Pfam" id="PF00669"/>
    </source>
</evidence>
<keyword evidence="3" id="KW-0964">Secreted</keyword>
<dbReference type="Pfam" id="PF00700">
    <property type="entry name" value="Flagellin_C"/>
    <property type="match status" value="1"/>
</dbReference>
<dbReference type="Pfam" id="PF00669">
    <property type="entry name" value="Flagellin_N"/>
    <property type="match status" value="1"/>
</dbReference>
<gene>
    <name evidence="6" type="ORF">U1T56_09485</name>
</gene>
<dbReference type="PRINTS" id="PR00207">
    <property type="entry name" value="FLAGELLIN"/>
</dbReference>
<keyword evidence="6" id="KW-0282">Flagellum</keyword>
<evidence type="ECO:0000313" key="7">
    <source>
        <dbReference type="Proteomes" id="UP001375743"/>
    </source>
</evidence>
<dbReference type="InterPro" id="IPR001492">
    <property type="entry name" value="Flagellin"/>
</dbReference>
<keyword evidence="6" id="KW-0966">Cell projection</keyword>
<feature type="domain" description="Flagellin C-terminal" evidence="5">
    <location>
        <begin position="284"/>
        <end position="366"/>
    </location>
</feature>
<dbReference type="SUPFAM" id="SSF64518">
    <property type="entry name" value="Phase 1 flagellin"/>
    <property type="match status" value="1"/>
</dbReference>
<organism evidence="6 7">
    <name type="scientific">Benzoatithermus flavus</name>
    <dbReference type="NCBI Taxonomy" id="3108223"/>
    <lineage>
        <taxon>Bacteria</taxon>
        <taxon>Pseudomonadati</taxon>
        <taxon>Pseudomonadota</taxon>
        <taxon>Alphaproteobacteria</taxon>
        <taxon>Geminicoccales</taxon>
        <taxon>Geminicoccaceae</taxon>
        <taxon>Benzoatithermus</taxon>
    </lineage>
</organism>
<dbReference type="InterPro" id="IPR042187">
    <property type="entry name" value="Flagellin_C_sub2"/>
</dbReference>